<organism evidence="1 2">
    <name type="scientific">Hydnum rufescens UP504</name>
    <dbReference type="NCBI Taxonomy" id="1448309"/>
    <lineage>
        <taxon>Eukaryota</taxon>
        <taxon>Fungi</taxon>
        <taxon>Dikarya</taxon>
        <taxon>Basidiomycota</taxon>
        <taxon>Agaricomycotina</taxon>
        <taxon>Agaricomycetes</taxon>
        <taxon>Cantharellales</taxon>
        <taxon>Hydnaceae</taxon>
        <taxon>Hydnum</taxon>
    </lineage>
</organism>
<name>A0A9P6AMC9_9AGAM</name>
<evidence type="ECO:0000313" key="1">
    <source>
        <dbReference type="EMBL" id="KAF9508504.1"/>
    </source>
</evidence>
<gene>
    <name evidence="1" type="ORF">BS47DRAFT_1397736</name>
</gene>
<protein>
    <submittedName>
        <fullName evidence="1">Uncharacterized protein</fullName>
    </submittedName>
</protein>
<accession>A0A9P6AMC9</accession>
<reference evidence="1" key="1">
    <citation type="journal article" date="2020" name="Nat. Commun.">
        <title>Large-scale genome sequencing of mycorrhizal fungi provides insights into the early evolution of symbiotic traits.</title>
        <authorList>
            <person name="Miyauchi S."/>
            <person name="Kiss E."/>
            <person name="Kuo A."/>
            <person name="Drula E."/>
            <person name="Kohler A."/>
            <person name="Sanchez-Garcia M."/>
            <person name="Morin E."/>
            <person name="Andreopoulos B."/>
            <person name="Barry K.W."/>
            <person name="Bonito G."/>
            <person name="Buee M."/>
            <person name="Carver A."/>
            <person name="Chen C."/>
            <person name="Cichocki N."/>
            <person name="Clum A."/>
            <person name="Culley D."/>
            <person name="Crous P.W."/>
            <person name="Fauchery L."/>
            <person name="Girlanda M."/>
            <person name="Hayes R.D."/>
            <person name="Keri Z."/>
            <person name="LaButti K."/>
            <person name="Lipzen A."/>
            <person name="Lombard V."/>
            <person name="Magnuson J."/>
            <person name="Maillard F."/>
            <person name="Murat C."/>
            <person name="Nolan M."/>
            <person name="Ohm R.A."/>
            <person name="Pangilinan J."/>
            <person name="Pereira M.F."/>
            <person name="Perotto S."/>
            <person name="Peter M."/>
            <person name="Pfister S."/>
            <person name="Riley R."/>
            <person name="Sitrit Y."/>
            <person name="Stielow J.B."/>
            <person name="Szollosi G."/>
            <person name="Zifcakova L."/>
            <person name="Stursova M."/>
            <person name="Spatafora J.W."/>
            <person name="Tedersoo L."/>
            <person name="Vaario L.M."/>
            <person name="Yamada A."/>
            <person name="Yan M."/>
            <person name="Wang P."/>
            <person name="Xu J."/>
            <person name="Bruns T."/>
            <person name="Baldrian P."/>
            <person name="Vilgalys R."/>
            <person name="Dunand C."/>
            <person name="Henrissat B."/>
            <person name="Grigoriev I.V."/>
            <person name="Hibbett D."/>
            <person name="Nagy L.G."/>
            <person name="Martin F.M."/>
        </authorList>
    </citation>
    <scope>NUCLEOTIDE SEQUENCE</scope>
    <source>
        <strain evidence="1">UP504</strain>
    </source>
</reference>
<evidence type="ECO:0000313" key="2">
    <source>
        <dbReference type="Proteomes" id="UP000886523"/>
    </source>
</evidence>
<dbReference type="AlphaFoldDB" id="A0A9P6AMC9"/>
<proteinExistence type="predicted"/>
<dbReference type="Proteomes" id="UP000886523">
    <property type="component" value="Unassembled WGS sequence"/>
</dbReference>
<comment type="caution">
    <text evidence="1">The sequence shown here is derived from an EMBL/GenBank/DDBJ whole genome shotgun (WGS) entry which is preliminary data.</text>
</comment>
<dbReference type="OrthoDB" id="2559662at2759"/>
<dbReference type="Gene3D" id="3.40.50.11350">
    <property type="match status" value="1"/>
</dbReference>
<sequence>MFASFEGWNHLPFLPNQFNPPSDSVSRAQYVLNRCWIEIDNIVKRLDKLREEHPDADLNNIFISTNGPAEWLEELKKRLWEKGWQTVITSQDLELSWQEQGVDNAVGKLSFTPV</sequence>
<keyword evidence="2" id="KW-1185">Reference proteome</keyword>
<dbReference type="EMBL" id="MU129057">
    <property type="protein sequence ID" value="KAF9508504.1"/>
    <property type="molecule type" value="Genomic_DNA"/>
</dbReference>